<protein>
    <recommendedName>
        <fullName evidence="11">Allantoate transporter</fullName>
    </recommendedName>
</protein>
<organism evidence="8">
    <name type="scientific">Kwoniella pini CBS 10737</name>
    <dbReference type="NCBI Taxonomy" id="1296096"/>
    <lineage>
        <taxon>Eukaryota</taxon>
        <taxon>Fungi</taxon>
        <taxon>Dikarya</taxon>
        <taxon>Basidiomycota</taxon>
        <taxon>Agaricomycotina</taxon>
        <taxon>Tremellomycetes</taxon>
        <taxon>Tremellales</taxon>
        <taxon>Cryptococcaceae</taxon>
        <taxon>Kwoniella</taxon>
    </lineage>
</organism>
<dbReference type="Proteomes" id="UP000094020">
    <property type="component" value="Chromosome 3"/>
</dbReference>
<feature type="transmembrane region" description="Helical" evidence="7">
    <location>
        <begin position="203"/>
        <end position="222"/>
    </location>
</feature>
<feature type="transmembrane region" description="Helical" evidence="7">
    <location>
        <begin position="302"/>
        <end position="325"/>
    </location>
</feature>
<reference evidence="8" key="3">
    <citation type="submission" date="2016-07" db="EMBL/GenBank/DDBJ databases">
        <title>Evolution of pathogenesis and genome organization in the Tremellales.</title>
        <authorList>
            <person name="Cuomo C."/>
            <person name="Litvintseva A."/>
            <person name="Heitman J."/>
            <person name="Chen Y."/>
            <person name="Sun S."/>
            <person name="Springer D."/>
            <person name="Dromer F."/>
            <person name="Young S."/>
            <person name="Zeng Q."/>
            <person name="Chapman S."/>
            <person name="Gujja S."/>
            <person name="Saif S."/>
            <person name="Birren B."/>
        </authorList>
    </citation>
    <scope>NUCLEOTIDE SEQUENCE</scope>
    <source>
        <strain evidence="8">CBS 10737</strain>
    </source>
</reference>
<dbReference type="FunFam" id="1.20.1250.20:FF:000064">
    <property type="entry name" value="MFS allantoate transporter"/>
    <property type="match status" value="1"/>
</dbReference>
<accession>A0A1B9I6Z6</accession>
<feature type="transmembrane region" description="Helical" evidence="7">
    <location>
        <begin position="365"/>
        <end position="384"/>
    </location>
</feature>
<dbReference type="PANTHER" id="PTHR43791">
    <property type="entry name" value="PERMEASE-RELATED"/>
    <property type="match status" value="1"/>
</dbReference>
<sequence>MSQQTPNNIHQDDKDLEINHVEAIDHSQGGIGAVDAKYISHAQDDAANLLREVGPVEYTIEDDRRVLRKLDIWVCLPMFIVYTLVHLDKNALSYAAVFNLKAEAHLVGKQYSWLGSIVYLVQLVVQPLSAYALVRFPMSWWVVGNVFCWGICVCCMAATHNFGGLLATRALMGGFEATISPSFIAMTQMFWRRREQTYRNTAWLMSSSVAGFIGPILSYGIAHVKSGIKPWQGIFLFLGCITLAFCPLIFWMMPNDIPSAKFLTPQEKVIAVERLRDNNTGTRTSSWKWDQVKEAVLDPKTWIWGLMLSCMAIPSSGIGTFGTLITKGFGFNSFDTILFQMPPYVLTITFLLVGTWVMNKINLRFPIVAFFTLFPIAGAAALLYVPRNKPHALLGAYYVIMLYTPLQPLVYSWANMNAAGTTKQRTVGAILFIMQCAGNVAGPQVYLDDEAPVYKTGLYTDMACWSLLFVLICTMALYLKYLNRRQAKKRERMGRMSNIRDMSIMTLEQAAAYRRELAAAGEGDDVNAHAYDDLTDFQNPDFHYIL</sequence>
<gene>
    <name evidence="8" type="ORF">I206_03336</name>
    <name evidence="9" type="ORF">I206_102983</name>
</gene>
<evidence type="ECO:0000256" key="1">
    <source>
        <dbReference type="ARBA" id="ARBA00004141"/>
    </source>
</evidence>
<dbReference type="InterPro" id="IPR011701">
    <property type="entry name" value="MFS"/>
</dbReference>
<evidence type="ECO:0000313" key="9">
    <source>
        <dbReference type="EMBL" id="WWC69047.1"/>
    </source>
</evidence>
<dbReference type="EMBL" id="KI894009">
    <property type="protein sequence ID" value="OCF51269.1"/>
    <property type="molecule type" value="Genomic_DNA"/>
</dbReference>
<feature type="transmembrane region" description="Helical" evidence="7">
    <location>
        <begin position="111"/>
        <end position="133"/>
    </location>
</feature>
<evidence type="ECO:0000313" key="8">
    <source>
        <dbReference type="EMBL" id="OCF51269.1"/>
    </source>
</evidence>
<comment type="subcellular location">
    <subcellularLocation>
        <location evidence="1">Membrane</location>
        <topology evidence="1">Multi-pass membrane protein</topology>
    </subcellularLocation>
</comment>
<feature type="transmembrane region" description="Helical" evidence="7">
    <location>
        <begin position="70"/>
        <end position="87"/>
    </location>
</feature>
<feature type="transmembrane region" description="Helical" evidence="7">
    <location>
        <begin position="234"/>
        <end position="253"/>
    </location>
</feature>
<feature type="transmembrane region" description="Helical" evidence="7">
    <location>
        <begin position="140"/>
        <end position="159"/>
    </location>
</feature>
<dbReference type="Gene3D" id="1.20.1250.20">
    <property type="entry name" value="MFS general substrate transporter like domains"/>
    <property type="match status" value="2"/>
</dbReference>
<name>A0A1B9I6Z6_9TREE</name>
<feature type="transmembrane region" description="Helical" evidence="7">
    <location>
        <begin position="171"/>
        <end position="191"/>
    </location>
</feature>
<keyword evidence="10" id="KW-1185">Reference proteome</keyword>
<evidence type="ECO:0000256" key="6">
    <source>
        <dbReference type="ARBA" id="ARBA00037968"/>
    </source>
</evidence>
<comment type="similarity">
    <text evidence="6">Belongs to the major facilitator superfamily. Allantoate permease family.</text>
</comment>
<keyword evidence="3 7" id="KW-0812">Transmembrane</keyword>
<reference evidence="9" key="2">
    <citation type="submission" date="2013-07" db="EMBL/GenBank/DDBJ databases">
        <authorList>
            <consortium name="The Broad Institute Genome Sequencing Platform"/>
            <person name="Cuomo C."/>
            <person name="Litvintseva A."/>
            <person name="Chen Y."/>
            <person name="Heitman J."/>
            <person name="Sun S."/>
            <person name="Springer D."/>
            <person name="Dromer F."/>
            <person name="Young S.K."/>
            <person name="Zeng Q."/>
            <person name="Gargeya S."/>
            <person name="Fitzgerald M."/>
            <person name="Abouelleil A."/>
            <person name="Alvarado L."/>
            <person name="Berlin A.M."/>
            <person name="Chapman S.B."/>
            <person name="Dewar J."/>
            <person name="Goldberg J."/>
            <person name="Griggs A."/>
            <person name="Gujja S."/>
            <person name="Hansen M."/>
            <person name="Howarth C."/>
            <person name="Imamovic A."/>
            <person name="Larimer J."/>
            <person name="McCowan C."/>
            <person name="Murphy C."/>
            <person name="Pearson M."/>
            <person name="Priest M."/>
            <person name="Roberts A."/>
            <person name="Saif S."/>
            <person name="Shea T."/>
            <person name="Sykes S."/>
            <person name="Wortman J."/>
            <person name="Nusbaum C."/>
            <person name="Birren B."/>
        </authorList>
    </citation>
    <scope>NUCLEOTIDE SEQUENCE</scope>
    <source>
        <strain evidence="9">CBS 10737</strain>
    </source>
</reference>
<keyword evidence="4 7" id="KW-1133">Transmembrane helix</keyword>
<evidence type="ECO:0000256" key="5">
    <source>
        <dbReference type="ARBA" id="ARBA00023136"/>
    </source>
</evidence>
<dbReference type="GO" id="GO:0022857">
    <property type="term" value="F:transmembrane transporter activity"/>
    <property type="evidence" value="ECO:0007669"/>
    <property type="project" value="InterPro"/>
</dbReference>
<dbReference type="RefSeq" id="XP_019012488.1">
    <property type="nucleotide sequence ID" value="XM_019155085.1"/>
</dbReference>
<feature type="transmembrane region" description="Helical" evidence="7">
    <location>
        <begin position="458"/>
        <end position="479"/>
    </location>
</feature>
<evidence type="ECO:0000256" key="4">
    <source>
        <dbReference type="ARBA" id="ARBA00022989"/>
    </source>
</evidence>
<dbReference type="EMBL" id="CP144521">
    <property type="protein sequence ID" value="WWC69047.1"/>
    <property type="molecule type" value="Genomic_DNA"/>
</dbReference>
<evidence type="ECO:0000256" key="7">
    <source>
        <dbReference type="SAM" id="Phobius"/>
    </source>
</evidence>
<dbReference type="InterPro" id="IPR036259">
    <property type="entry name" value="MFS_trans_sf"/>
</dbReference>
<evidence type="ECO:0000256" key="3">
    <source>
        <dbReference type="ARBA" id="ARBA00022692"/>
    </source>
</evidence>
<dbReference type="PANTHER" id="PTHR43791:SF59">
    <property type="entry name" value="TRANSPORTER, PUTATIVE (AFU_ORTHOLOGUE AFUA_1G06550)-RELATED"/>
    <property type="match status" value="1"/>
</dbReference>
<keyword evidence="5 7" id="KW-0472">Membrane</keyword>
<feature type="transmembrane region" description="Helical" evidence="7">
    <location>
        <begin position="426"/>
        <end position="446"/>
    </location>
</feature>
<feature type="transmembrane region" description="Helical" evidence="7">
    <location>
        <begin position="396"/>
        <end position="414"/>
    </location>
</feature>
<proteinExistence type="inferred from homology"/>
<keyword evidence="2" id="KW-0813">Transport</keyword>
<feature type="transmembrane region" description="Helical" evidence="7">
    <location>
        <begin position="337"/>
        <end position="358"/>
    </location>
</feature>
<evidence type="ECO:0008006" key="11">
    <source>
        <dbReference type="Google" id="ProtNLM"/>
    </source>
</evidence>
<dbReference type="GeneID" id="30171705"/>
<evidence type="ECO:0000256" key="2">
    <source>
        <dbReference type="ARBA" id="ARBA00022448"/>
    </source>
</evidence>
<evidence type="ECO:0000313" key="10">
    <source>
        <dbReference type="Proteomes" id="UP000094020"/>
    </source>
</evidence>
<dbReference type="AlphaFoldDB" id="A0A1B9I6Z6"/>
<dbReference type="OrthoDB" id="6730379at2759"/>
<dbReference type="Pfam" id="PF07690">
    <property type="entry name" value="MFS_1"/>
    <property type="match status" value="1"/>
</dbReference>
<dbReference type="KEGG" id="kpin:30171705"/>
<reference evidence="9" key="4">
    <citation type="submission" date="2024-02" db="EMBL/GenBank/DDBJ databases">
        <title>Comparative genomics of Cryptococcus and Kwoniella reveals pathogenesis evolution and contrasting modes of karyotype evolution via chromosome fusion or intercentromeric recombination.</title>
        <authorList>
            <person name="Coelho M.A."/>
            <person name="David-Palma M."/>
            <person name="Shea T."/>
            <person name="Bowers K."/>
            <person name="McGinley-Smith S."/>
            <person name="Mohammad A.W."/>
            <person name="Gnirke A."/>
            <person name="Yurkov A.M."/>
            <person name="Nowrousian M."/>
            <person name="Sun S."/>
            <person name="Cuomo C.A."/>
            <person name="Heitman J."/>
        </authorList>
    </citation>
    <scope>NUCLEOTIDE SEQUENCE</scope>
    <source>
        <strain evidence="9">CBS 10737</strain>
    </source>
</reference>
<dbReference type="GO" id="GO:0016020">
    <property type="term" value="C:membrane"/>
    <property type="evidence" value="ECO:0007669"/>
    <property type="project" value="UniProtKB-SubCell"/>
</dbReference>
<dbReference type="SUPFAM" id="SSF103473">
    <property type="entry name" value="MFS general substrate transporter"/>
    <property type="match status" value="1"/>
</dbReference>
<reference evidence="8" key="1">
    <citation type="submission" date="2013-07" db="EMBL/GenBank/DDBJ databases">
        <title>The Genome Sequence of Cryptococcus pinus CBS10737.</title>
        <authorList>
            <consortium name="The Broad Institute Genome Sequencing Platform"/>
            <person name="Cuomo C."/>
            <person name="Litvintseva A."/>
            <person name="Chen Y."/>
            <person name="Heitman J."/>
            <person name="Sun S."/>
            <person name="Springer D."/>
            <person name="Dromer F."/>
            <person name="Young S.K."/>
            <person name="Zeng Q."/>
            <person name="Gargeya S."/>
            <person name="Fitzgerald M."/>
            <person name="Abouelleil A."/>
            <person name="Alvarado L."/>
            <person name="Berlin A.M."/>
            <person name="Chapman S.B."/>
            <person name="Dewar J."/>
            <person name="Goldberg J."/>
            <person name="Griggs A."/>
            <person name="Gujja S."/>
            <person name="Hansen M."/>
            <person name="Howarth C."/>
            <person name="Imamovic A."/>
            <person name="Larimer J."/>
            <person name="McCowan C."/>
            <person name="Murphy C."/>
            <person name="Pearson M."/>
            <person name="Priest M."/>
            <person name="Roberts A."/>
            <person name="Saif S."/>
            <person name="Shea T."/>
            <person name="Sykes S."/>
            <person name="Wortman J."/>
            <person name="Nusbaum C."/>
            <person name="Birren B."/>
        </authorList>
    </citation>
    <scope>NUCLEOTIDE SEQUENCE [LARGE SCALE GENOMIC DNA]</scope>
    <source>
        <strain evidence="8">CBS 10737</strain>
    </source>
</reference>